<dbReference type="InterPro" id="IPR045079">
    <property type="entry name" value="Oxoprolinase-like"/>
</dbReference>
<dbReference type="Gene3D" id="2.40.390.10">
    <property type="entry name" value="CV3147-like"/>
    <property type="match status" value="1"/>
</dbReference>
<dbReference type="OrthoDB" id="5404895at2759"/>
<dbReference type="Proteomes" id="UP000019384">
    <property type="component" value="Unassembled WGS sequence"/>
</dbReference>
<dbReference type="HOGENOM" id="CLU_007154_0_0_1"/>
<feature type="domain" description="S-Me-THD N-terminal" evidence="3">
    <location>
        <begin position="601"/>
        <end position="767"/>
    </location>
</feature>
<dbReference type="Pfam" id="PF06032">
    <property type="entry name" value="S-Me-THD_N"/>
    <property type="match status" value="1"/>
</dbReference>
<feature type="domain" description="Hydantoinase/oxoprolinase N-terminal" evidence="2">
    <location>
        <begin position="7"/>
        <end position="184"/>
    </location>
</feature>
<dbReference type="RefSeq" id="XP_022458237.1">
    <property type="nucleotide sequence ID" value="XM_022604457.1"/>
</dbReference>
<accession>W6MVD6</accession>
<reference evidence="5" key="2">
    <citation type="submission" date="2014-02" db="EMBL/GenBank/DDBJ databases">
        <title>Complete DNA sequence of /Kuraishia capsulata/ illustrates novel genomic features among budding yeasts (/Saccharomycotina/).</title>
        <authorList>
            <person name="Morales L."/>
            <person name="Noel B."/>
            <person name="Porcel B."/>
            <person name="Marcet-Houben M."/>
            <person name="Hullo M-F."/>
            <person name="Sacerdot C."/>
            <person name="Tekaia F."/>
            <person name="Leh-Louis V."/>
            <person name="Despons L."/>
            <person name="Khanna V."/>
            <person name="Aury J-M."/>
            <person name="Barbe V."/>
            <person name="Couloux A."/>
            <person name="Labadie K."/>
            <person name="Pelletier E."/>
            <person name="Souciet J-L."/>
            <person name="Boekhout T."/>
            <person name="Gabaldon T."/>
            <person name="Wincker P."/>
            <person name="Dujon B."/>
        </authorList>
    </citation>
    <scope>NUCLEOTIDE SEQUENCE</scope>
    <source>
        <strain evidence="5">CBS 1993</strain>
    </source>
</reference>
<organism evidence="5 6">
    <name type="scientific">Kuraishia capsulata CBS 1993</name>
    <dbReference type="NCBI Taxonomy" id="1382522"/>
    <lineage>
        <taxon>Eukaryota</taxon>
        <taxon>Fungi</taxon>
        <taxon>Dikarya</taxon>
        <taxon>Ascomycota</taxon>
        <taxon>Saccharomycotina</taxon>
        <taxon>Pichiomycetes</taxon>
        <taxon>Pichiales</taxon>
        <taxon>Pichiaceae</taxon>
        <taxon>Kuraishia</taxon>
    </lineage>
</organism>
<dbReference type="InterPro" id="IPR027479">
    <property type="entry name" value="S-Me-THD_N_sf"/>
</dbReference>
<dbReference type="InterPro" id="IPR010318">
    <property type="entry name" value="S-Me-THD_N"/>
</dbReference>
<reference evidence="5" key="1">
    <citation type="submission" date="2013-12" db="EMBL/GenBank/DDBJ databases">
        <authorList>
            <person name="Genoscope - CEA"/>
        </authorList>
    </citation>
    <scope>NUCLEOTIDE SEQUENCE</scope>
    <source>
        <strain evidence="5">CBS 1993</strain>
    </source>
</reference>
<keyword evidence="6" id="KW-1185">Reference proteome</keyword>
<dbReference type="GeneID" id="34519625"/>
<dbReference type="Pfam" id="PF20906">
    <property type="entry name" value="S-Me-THD_C"/>
    <property type="match status" value="1"/>
</dbReference>
<dbReference type="SUPFAM" id="SSF53067">
    <property type="entry name" value="Actin-like ATPase domain"/>
    <property type="match status" value="2"/>
</dbReference>
<dbReference type="SUPFAM" id="SSF160991">
    <property type="entry name" value="CV3147-like"/>
    <property type="match status" value="1"/>
</dbReference>
<dbReference type="InterPro" id="IPR008040">
    <property type="entry name" value="Hydant_A_N"/>
</dbReference>
<evidence type="ECO:0000259" key="4">
    <source>
        <dbReference type="Pfam" id="PF20906"/>
    </source>
</evidence>
<dbReference type="AlphaFoldDB" id="W6MVD6"/>
<gene>
    <name evidence="5" type="ORF">KUCA_T00002201001</name>
</gene>
<evidence type="ECO:0000313" key="6">
    <source>
        <dbReference type="Proteomes" id="UP000019384"/>
    </source>
</evidence>
<sequence>MTRTLLIGVDVGGTNTDSVLLNPEDFDKENRGVLAWYKSPTTSDVSVGIENAIDTLFSNCSASKFEVASVTIGTTHFINAVVEQDRARLDKVAVLRLIGPYAAHAPPFGGWPEGLAKITRGYVKSLDGGVYVDGREVKPLNVAQIKEAISEVKALGIKAVAIVGLFSPMSHTHEDTVAEMVKKEIAGVNVVVSHSVSGISFIERENATILNASIMGFAKKIITSFRAAVRRLGMNCPVMLTQNDGTISPASEAMQIPVRSFSSGATNSMRGASFLCSKEAETVGKSVLVVDIGGTTTDVGLLLPSGFPRQSASYSDVGGVRTNFSMPHVESIGLGGGSIVRINGTDVTIGPDSVGAEITKKALIYGGSVATTSDMTVAMLQDQGSDLQLLGTPKLVKGKFNGDIQKAYSAEVKVLLETVLDRMKTSPEPLPVLLVGGGSIIAPDHLEGASVVLRPPYFGVANAIGAAIGKLSSSLQTIKKVSPGSDNKDEILTELKAKAVDDVVAKGARRETVVMADYSASPIPYVLNTIMFTVKVVGEVDYETLTYADSQGDGLADCTVGGGEIVKDSSFKDDATVAKTIDIKTYRPTVNSKNQWILSLTDLEFIRTGVYILGCGGGGTPYPQYLELKAMLEKGDVIRLVDPKNVQEYSDKNHDTKDVVIVGFLGSPTVAEEQIHGSDLMDAYKLLVSETKQEANLVIDFEIGGANGMRGLFFGSSSQLNVPVVDGDLMGRAYPYVYQILPTVYSDSAVYAPSAMSDGNGNNLVMKDAISDFMVESVYRASLAEMGAHCGTAAYLSSNQVVNHSVHNSFSLAWRIGRAVHIARISSEIDHLPQKIIDAVGGNNTAKHMFSGKIVGVERRLFKGHVYGECLIQDANDESKYLNVPFKNENIHAERRDSPTSKGEIIASCPDLISVIDQDTGEALGTAEYRYGLLVFVLAMSPSNKWTDCAKGIAIGGPAAFGYDYEYKPIGTYSKTVSVIEEYGEGQNV</sequence>
<dbReference type="EMBL" id="HG793126">
    <property type="protein sequence ID" value="CDK26230.1"/>
    <property type="molecule type" value="Genomic_DNA"/>
</dbReference>
<dbReference type="Gene3D" id="3.40.1610.10">
    <property type="entry name" value="CV3147-like domain"/>
    <property type="match status" value="1"/>
</dbReference>
<dbReference type="PANTHER" id="PTHR11365:SF10">
    <property type="entry name" value="HYDANTOINASE_OXOPROLINASE"/>
    <property type="match status" value="1"/>
</dbReference>
<evidence type="ECO:0000259" key="1">
    <source>
        <dbReference type="Pfam" id="PF01968"/>
    </source>
</evidence>
<dbReference type="Pfam" id="PF01968">
    <property type="entry name" value="Hydantoinase_A"/>
    <property type="match status" value="1"/>
</dbReference>
<dbReference type="Pfam" id="PF05378">
    <property type="entry name" value="Hydant_A_N"/>
    <property type="match status" value="1"/>
</dbReference>
<proteinExistence type="predicted"/>
<feature type="domain" description="S-Me-THD-like C-terminal" evidence="4">
    <location>
        <begin position="771"/>
        <end position="970"/>
    </location>
</feature>
<dbReference type="PANTHER" id="PTHR11365">
    <property type="entry name" value="5-OXOPROLINASE RELATED"/>
    <property type="match status" value="1"/>
</dbReference>
<name>W6MVD6_9ASCO</name>
<evidence type="ECO:0000259" key="3">
    <source>
        <dbReference type="Pfam" id="PF06032"/>
    </source>
</evidence>
<dbReference type="GO" id="GO:0016787">
    <property type="term" value="F:hydrolase activity"/>
    <property type="evidence" value="ECO:0007669"/>
    <property type="project" value="InterPro"/>
</dbReference>
<evidence type="ECO:0008006" key="7">
    <source>
        <dbReference type="Google" id="ProtNLM"/>
    </source>
</evidence>
<dbReference type="InterPro" id="IPR002821">
    <property type="entry name" value="Hydantoinase_A"/>
</dbReference>
<dbReference type="STRING" id="1382522.W6MVD6"/>
<protein>
    <recommendedName>
        <fullName evidence="7">Hydantoinase/oxoprolinase N-terminal domain-containing protein</fullName>
    </recommendedName>
</protein>
<dbReference type="InterPro" id="IPR048350">
    <property type="entry name" value="S-Me-THD-like_C"/>
</dbReference>
<dbReference type="FunFam" id="3.40.1610.10:FF:000001">
    <property type="entry name" value="Hydantoinase, putative"/>
    <property type="match status" value="1"/>
</dbReference>
<evidence type="ECO:0000313" key="5">
    <source>
        <dbReference type="EMBL" id="CDK26230.1"/>
    </source>
</evidence>
<evidence type="ECO:0000259" key="2">
    <source>
        <dbReference type="Pfam" id="PF05378"/>
    </source>
</evidence>
<dbReference type="InterPro" id="IPR024071">
    <property type="entry name" value="S-Me-THD_C_sf"/>
</dbReference>
<feature type="domain" description="Hydantoinase A/oxoprolinase" evidence="1">
    <location>
        <begin position="204"/>
        <end position="377"/>
    </location>
</feature>
<dbReference type="InterPro" id="IPR043129">
    <property type="entry name" value="ATPase_NBD"/>
</dbReference>